<dbReference type="Gene3D" id="3.10.50.10">
    <property type="match status" value="1"/>
</dbReference>
<dbReference type="Gene3D" id="3.20.20.80">
    <property type="entry name" value="Glycosidases"/>
    <property type="match status" value="1"/>
</dbReference>
<dbReference type="InterPro" id="IPR001223">
    <property type="entry name" value="Glyco_hydro18_cat"/>
</dbReference>
<dbReference type="SMART" id="SM00636">
    <property type="entry name" value="Glyco_18"/>
    <property type="match status" value="1"/>
</dbReference>
<reference evidence="3" key="1">
    <citation type="submission" date="2019-10" db="EMBL/GenBank/DDBJ databases">
        <authorList>
            <consortium name="DOE Joint Genome Institute"/>
            <person name="Kuo A."/>
            <person name="Miyauchi S."/>
            <person name="Kiss E."/>
            <person name="Drula E."/>
            <person name="Kohler A."/>
            <person name="Sanchez-Garcia M."/>
            <person name="Andreopoulos B."/>
            <person name="Barry K.W."/>
            <person name="Bonito G."/>
            <person name="Buee M."/>
            <person name="Carver A."/>
            <person name="Chen C."/>
            <person name="Cichocki N."/>
            <person name="Clum A."/>
            <person name="Culley D."/>
            <person name="Crous P.W."/>
            <person name="Fauchery L."/>
            <person name="Girlanda M."/>
            <person name="Hayes R."/>
            <person name="Keri Z."/>
            <person name="LaButti K."/>
            <person name="Lipzen A."/>
            <person name="Lombard V."/>
            <person name="Magnuson J."/>
            <person name="Maillard F."/>
            <person name="Morin E."/>
            <person name="Murat C."/>
            <person name="Nolan M."/>
            <person name="Ohm R."/>
            <person name="Pangilinan J."/>
            <person name="Pereira M."/>
            <person name="Perotto S."/>
            <person name="Peter M."/>
            <person name="Riley R."/>
            <person name="Sitrit Y."/>
            <person name="Stielow B."/>
            <person name="Szollosi G."/>
            <person name="Zifcakova L."/>
            <person name="Stursova M."/>
            <person name="Spatafora J.W."/>
            <person name="Tedersoo L."/>
            <person name="Vaario L.-M."/>
            <person name="Yamada A."/>
            <person name="Yan M."/>
            <person name="Wang P."/>
            <person name="Xu J."/>
            <person name="Bruns T."/>
            <person name="Baldrian P."/>
            <person name="Vilgalys R."/>
            <person name="Henrissat B."/>
            <person name="Grigoriev I.V."/>
            <person name="Hibbett D."/>
            <person name="Nagy L.G."/>
            <person name="Martin F.M."/>
        </authorList>
    </citation>
    <scope>NUCLEOTIDE SEQUENCE</scope>
    <source>
        <strain evidence="3">BED1</strain>
    </source>
</reference>
<dbReference type="GO" id="GO:0004568">
    <property type="term" value="F:chitinase activity"/>
    <property type="evidence" value="ECO:0007669"/>
    <property type="project" value="TreeGrafter"/>
</dbReference>
<proteinExistence type="predicted"/>
<dbReference type="SUPFAM" id="SSF54556">
    <property type="entry name" value="Chitinase insertion domain"/>
    <property type="match status" value="1"/>
</dbReference>
<dbReference type="GO" id="GO:0008061">
    <property type="term" value="F:chitin binding"/>
    <property type="evidence" value="ECO:0007669"/>
    <property type="project" value="InterPro"/>
</dbReference>
<accession>A0AAD4C0C2</accession>
<dbReference type="InterPro" id="IPR050314">
    <property type="entry name" value="Glycosyl_Hydrlase_18"/>
</dbReference>
<keyword evidence="4" id="KW-1185">Reference proteome</keyword>
<protein>
    <submittedName>
        <fullName evidence="3">Glycoside hydrolase family 18 protein</fullName>
    </submittedName>
</protein>
<dbReference type="GO" id="GO:0006032">
    <property type="term" value="P:chitin catabolic process"/>
    <property type="evidence" value="ECO:0007669"/>
    <property type="project" value="TreeGrafter"/>
</dbReference>
<reference evidence="3" key="2">
    <citation type="journal article" date="2020" name="Nat. Commun.">
        <title>Large-scale genome sequencing of mycorrhizal fungi provides insights into the early evolution of symbiotic traits.</title>
        <authorList>
            <person name="Miyauchi S."/>
            <person name="Kiss E."/>
            <person name="Kuo A."/>
            <person name="Drula E."/>
            <person name="Kohler A."/>
            <person name="Sanchez-Garcia M."/>
            <person name="Morin E."/>
            <person name="Andreopoulos B."/>
            <person name="Barry K.W."/>
            <person name="Bonito G."/>
            <person name="Buee M."/>
            <person name="Carver A."/>
            <person name="Chen C."/>
            <person name="Cichocki N."/>
            <person name="Clum A."/>
            <person name="Culley D."/>
            <person name="Crous P.W."/>
            <person name="Fauchery L."/>
            <person name="Girlanda M."/>
            <person name="Hayes R.D."/>
            <person name="Keri Z."/>
            <person name="LaButti K."/>
            <person name="Lipzen A."/>
            <person name="Lombard V."/>
            <person name="Magnuson J."/>
            <person name="Maillard F."/>
            <person name="Murat C."/>
            <person name="Nolan M."/>
            <person name="Ohm R.A."/>
            <person name="Pangilinan J."/>
            <person name="Pereira M.F."/>
            <person name="Perotto S."/>
            <person name="Peter M."/>
            <person name="Pfister S."/>
            <person name="Riley R."/>
            <person name="Sitrit Y."/>
            <person name="Stielow J.B."/>
            <person name="Szollosi G."/>
            <person name="Zifcakova L."/>
            <person name="Stursova M."/>
            <person name="Spatafora J.W."/>
            <person name="Tedersoo L."/>
            <person name="Vaario L.M."/>
            <person name="Yamada A."/>
            <person name="Yan M."/>
            <person name="Wang P."/>
            <person name="Xu J."/>
            <person name="Bruns T."/>
            <person name="Baldrian P."/>
            <person name="Vilgalys R."/>
            <person name="Dunand C."/>
            <person name="Henrissat B."/>
            <person name="Grigoriev I.V."/>
            <person name="Hibbett D."/>
            <person name="Nagy L.G."/>
            <person name="Martin F.M."/>
        </authorList>
    </citation>
    <scope>NUCLEOTIDE SEQUENCE</scope>
    <source>
        <strain evidence="3">BED1</strain>
    </source>
</reference>
<keyword evidence="3" id="KW-0378">Hydrolase</keyword>
<feature type="chain" id="PRO_5042036611" evidence="1">
    <location>
        <begin position="21"/>
        <end position="417"/>
    </location>
</feature>
<dbReference type="InterPro" id="IPR029070">
    <property type="entry name" value="Chitinase_insertion_sf"/>
</dbReference>
<dbReference type="AlphaFoldDB" id="A0AAD4C0C2"/>
<dbReference type="PANTHER" id="PTHR11177">
    <property type="entry name" value="CHITINASE"/>
    <property type="match status" value="1"/>
</dbReference>
<sequence length="417" mass="43962">MSFAALFSLTVLSALHGVASLPSALGPSGQVAAAWYTSWHASGVPNAFPDTAIPWEKYNTVIYSFAVTTPDVNTISLSGSDASLYDFVARARAHNVAAHVGIGGWGGSMFFSSNVATPENRTAFVTTVADFAVKYGLSGIEFDWEFPNKQGIGCNTIAADDTQNFLYFLQELRKNPVGAMLTLTAAVSIAPFNDASGNPSKDVSDFAKVFDYIVVMDYDIWGKWSPTVGPNSPLDDTCADPANRAGSAVSAVKAWTAAGIPVNQIVLGVPSYGHSFSVSPSDAFVYGSQTELAPNPKFDASKQPLGDAWGNAGGADACGVQEGPGGTFELWGLVDGGFLATDGNPAPGISYRYDTCSQTPYVYNPTSQVMVSFDNADSFAAKGKYIQKTGLKGFSMWEAGGDYNDILLDSIRTAAGY</sequence>
<evidence type="ECO:0000256" key="1">
    <source>
        <dbReference type="SAM" id="SignalP"/>
    </source>
</evidence>
<dbReference type="GO" id="GO:0005975">
    <property type="term" value="P:carbohydrate metabolic process"/>
    <property type="evidence" value="ECO:0007669"/>
    <property type="project" value="InterPro"/>
</dbReference>
<dbReference type="SUPFAM" id="SSF51445">
    <property type="entry name" value="(Trans)glycosidases"/>
    <property type="match status" value="1"/>
</dbReference>
<gene>
    <name evidence="3" type="ORF">L210DRAFT_980903</name>
</gene>
<dbReference type="PROSITE" id="PS51910">
    <property type="entry name" value="GH18_2"/>
    <property type="match status" value="1"/>
</dbReference>
<dbReference type="PANTHER" id="PTHR11177:SF317">
    <property type="entry name" value="CHITINASE 12-RELATED"/>
    <property type="match status" value="1"/>
</dbReference>
<evidence type="ECO:0000259" key="2">
    <source>
        <dbReference type="PROSITE" id="PS51910"/>
    </source>
</evidence>
<comment type="caution">
    <text evidence="3">The sequence shown here is derived from an EMBL/GenBank/DDBJ whole genome shotgun (WGS) entry which is preliminary data.</text>
</comment>
<dbReference type="Pfam" id="PF00704">
    <property type="entry name" value="Glyco_hydro_18"/>
    <property type="match status" value="1"/>
</dbReference>
<name>A0AAD4C0C2_BOLED</name>
<dbReference type="EMBL" id="WHUW01000006">
    <property type="protein sequence ID" value="KAF8444897.1"/>
    <property type="molecule type" value="Genomic_DNA"/>
</dbReference>
<evidence type="ECO:0000313" key="3">
    <source>
        <dbReference type="EMBL" id="KAF8444897.1"/>
    </source>
</evidence>
<feature type="domain" description="GH18" evidence="2">
    <location>
        <begin position="30"/>
        <end position="417"/>
    </location>
</feature>
<dbReference type="InterPro" id="IPR017853">
    <property type="entry name" value="GH"/>
</dbReference>
<organism evidence="3 4">
    <name type="scientific">Boletus edulis BED1</name>
    <dbReference type="NCBI Taxonomy" id="1328754"/>
    <lineage>
        <taxon>Eukaryota</taxon>
        <taxon>Fungi</taxon>
        <taxon>Dikarya</taxon>
        <taxon>Basidiomycota</taxon>
        <taxon>Agaricomycotina</taxon>
        <taxon>Agaricomycetes</taxon>
        <taxon>Agaricomycetidae</taxon>
        <taxon>Boletales</taxon>
        <taxon>Boletineae</taxon>
        <taxon>Boletaceae</taxon>
        <taxon>Boletoideae</taxon>
        <taxon>Boletus</taxon>
    </lineage>
</organism>
<evidence type="ECO:0000313" key="4">
    <source>
        <dbReference type="Proteomes" id="UP001194468"/>
    </source>
</evidence>
<feature type="signal peptide" evidence="1">
    <location>
        <begin position="1"/>
        <end position="20"/>
    </location>
</feature>
<dbReference type="InterPro" id="IPR011583">
    <property type="entry name" value="Chitinase_II/V-like_cat"/>
</dbReference>
<keyword evidence="1" id="KW-0732">Signal</keyword>
<dbReference type="GO" id="GO:0005576">
    <property type="term" value="C:extracellular region"/>
    <property type="evidence" value="ECO:0007669"/>
    <property type="project" value="TreeGrafter"/>
</dbReference>
<dbReference type="Proteomes" id="UP001194468">
    <property type="component" value="Unassembled WGS sequence"/>
</dbReference>